<reference evidence="2" key="1">
    <citation type="submission" date="2022-03" db="EMBL/GenBank/DDBJ databases">
        <authorList>
            <person name="Martin C."/>
        </authorList>
    </citation>
    <scope>NUCLEOTIDE SEQUENCE</scope>
</reference>
<gene>
    <name evidence="2" type="ORF">OFUS_LOCUS21087</name>
</gene>
<feature type="compositionally biased region" description="Low complexity" evidence="1">
    <location>
        <begin position="211"/>
        <end position="228"/>
    </location>
</feature>
<organism evidence="2 3">
    <name type="scientific">Owenia fusiformis</name>
    <name type="common">Polychaete worm</name>
    <dbReference type="NCBI Taxonomy" id="6347"/>
    <lineage>
        <taxon>Eukaryota</taxon>
        <taxon>Metazoa</taxon>
        <taxon>Spiralia</taxon>
        <taxon>Lophotrochozoa</taxon>
        <taxon>Annelida</taxon>
        <taxon>Polychaeta</taxon>
        <taxon>Sedentaria</taxon>
        <taxon>Canalipalpata</taxon>
        <taxon>Sabellida</taxon>
        <taxon>Oweniida</taxon>
        <taxon>Oweniidae</taxon>
        <taxon>Owenia</taxon>
    </lineage>
</organism>
<evidence type="ECO:0000313" key="2">
    <source>
        <dbReference type="EMBL" id="CAH1796705.1"/>
    </source>
</evidence>
<feature type="non-terminal residue" evidence="2">
    <location>
        <position position="240"/>
    </location>
</feature>
<protein>
    <submittedName>
        <fullName evidence="2">Uncharacterized protein</fullName>
    </submittedName>
</protein>
<sequence length="240" mass="26123">QGNRFRSDSPSKGWHLPPPLQRQEEFTIFSDNDQAAKLFKDDLTRRTSTPARTSMTMPVKNHVNRVSTPMPSRAENHLVGIGAINKRPLLSSQISIPTSGMHIAQPKLPSNMTQKPIFNQGVGLSRNHVQFSDSVFHQSSIGRANGSNSTGSAMGGHGLRVPPNTPCSGNYRKDLEDSDYVDPSINDSNRDVSGYQGKSGGVFESGSNRYNDSGYSDGIDSSGSNNFSRGRTNDHTFSAH</sequence>
<keyword evidence="3" id="KW-1185">Reference proteome</keyword>
<dbReference type="AlphaFoldDB" id="A0A8S4PSZ1"/>
<evidence type="ECO:0000313" key="3">
    <source>
        <dbReference type="Proteomes" id="UP000749559"/>
    </source>
</evidence>
<feature type="region of interest" description="Disordered" evidence="1">
    <location>
        <begin position="1"/>
        <end position="20"/>
    </location>
</feature>
<comment type="caution">
    <text evidence="2">The sequence shown here is derived from an EMBL/GenBank/DDBJ whole genome shotgun (WGS) entry which is preliminary data.</text>
</comment>
<feature type="region of interest" description="Disordered" evidence="1">
    <location>
        <begin position="140"/>
        <end position="240"/>
    </location>
</feature>
<name>A0A8S4PSZ1_OWEFU</name>
<dbReference type="Proteomes" id="UP000749559">
    <property type="component" value="Unassembled WGS sequence"/>
</dbReference>
<proteinExistence type="predicted"/>
<feature type="non-terminal residue" evidence="2">
    <location>
        <position position="1"/>
    </location>
</feature>
<accession>A0A8S4PSZ1</accession>
<evidence type="ECO:0000256" key="1">
    <source>
        <dbReference type="SAM" id="MobiDB-lite"/>
    </source>
</evidence>
<feature type="compositionally biased region" description="Polar residues" evidence="1">
    <location>
        <begin position="140"/>
        <end position="152"/>
    </location>
</feature>
<dbReference type="EMBL" id="CAIIXF020000010">
    <property type="protein sequence ID" value="CAH1796705.1"/>
    <property type="molecule type" value="Genomic_DNA"/>
</dbReference>